<evidence type="ECO:0000313" key="1">
    <source>
        <dbReference type="EMBL" id="MPC38568.1"/>
    </source>
</evidence>
<gene>
    <name evidence="1" type="ORF">E2C01_032077</name>
</gene>
<reference evidence="1 2" key="1">
    <citation type="submission" date="2019-05" db="EMBL/GenBank/DDBJ databases">
        <title>Another draft genome of Portunus trituberculatus and its Hox gene families provides insights of decapod evolution.</title>
        <authorList>
            <person name="Jeong J.-H."/>
            <person name="Song I."/>
            <person name="Kim S."/>
            <person name="Choi T."/>
            <person name="Kim D."/>
            <person name="Ryu S."/>
            <person name="Kim W."/>
        </authorList>
    </citation>
    <scope>NUCLEOTIDE SEQUENCE [LARGE SCALE GENOMIC DNA]</scope>
    <source>
        <tissue evidence="1">Muscle</tissue>
    </source>
</reference>
<proteinExistence type="predicted"/>
<evidence type="ECO:0000313" key="2">
    <source>
        <dbReference type="Proteomes" id="UP000324222"/>
    </source>
</evidence>
<keyword evidence="2" id="KW-1185">Reference proteome</keyword>
<dbReference type="EMBL" id="VSRR010004105">
    <property type="protein sequence ID" value="MPC38568.1"/>
    <property type="molecule type" value="Genomic_DNA"/>
</dbReference>
<comment type="caution">
    <text evidence="1">The sequence shown here is derived from an EMBL/GenBank/DDBJ whole genome shotgun (WGS) entry which is preliminary data.</text>
</comment>
<protein>
    <submittedName>
        <fullName evidence="1">Uncharacterized protein</fullName>
    </submittedName>
</protein>
<name>A0A5B7EZZ6_PORTR</name>
<sequence>MSHREPIHVERRKLPASHGQPLQSCRFQLSNMTPTYPLLHYACLYCACRLMSVHAHKVLIIRHLVCDTLIPRSQQIQRSSRGDLTIN</sequence>
<accession>A0A5B7EZZ6</accession>
<dbReference type="Proteomes" id="UP000324222">
    <property type="component" value="Unassembled WGS sequence"/>
</dbReference>
<dbReference type="AlphaFoldDB" id="A0A5B7EZZ6"/>
<organism evidence="1 2">
    <name type="scientific">Portunus trituberculatus</name>
    <name type="common">Swimming crab</name>
    <name type="synonym">Neptunus trituberculatus</name>
    <dbReference type="NCBI Taxonomy" id="210409"/>
    <lineage>
        <taxon>Eukaryota</taxon>
        <taxon>Metazoa</taxon>
        <taxon>Ecdysozoa</taxon>
        <taxon>Arthropoda</taxon>
        <taxon>Crustacea</taxon>
        <taxon>Multicrustacea</taxon>
        <taxon>Malacostraca</taxon>
        <taxon>Eumalacostraca</taxon>
        <taxon>Eucarida</taxon>
        <taxon>Decapoda</taxon>
        <taxon>Pleocyemata</taxon>
        <taxon>Brachyura</taxon>
        <taxon>Eubrachyura</taxon>
        <taxon>Portunoidea</taxon>
        <taxon>Portunidae</taxon>
        <taxon>Portuninae</taxon>
        <taxon>Portunus</taxon>
    </lineage>
</organism>